<name>I4D3G0_DESAJ</name>
<gene>
    <name evidence="1" type="ordered locus">Desaci_1308</name>
</gene>
<dbReference type="HOGENOM" id="CLU_139219_1_0_9"/>
<dbReference type="InterPro" id="IPR038628">
    <property type="entry name" value="XkdM-like_sf"/>
</dbReference>
<dbReference type="eggNOG" id="ENOG5032VR3">
    <property type="taxonomic scope" value="Bacteria"/>
</dbReference>
<dbReference type="Proteomes" id="UP000002892">
    <property type="component" value="Chromosome"/>
</dbReference>
<dbReference type="SUPFAM" id="SSF69279">
    <property type="entry name" value="Phage tail proteins"/>
    <property type="match status" value="1"/>
</dbReference>
<reference evidence="1 2" key="1">
    <citation type="journal article" date="2012" name="J. Bacteriol.">
        <title>Complete genome sequences of Desulfosporosinus orientis DSM765T, Desulfosporosinus youngiae DSM17734T, Desulfosporosinus meridiei DSM13257T, and Desulfosporosinus acidiphilus DSM22704T.</title>
        <authorList>
            <person name="Pester M."/>
            <person name="Brambilla E."/>
            <person name="Alazard D."/>
            <person name="Rattei T."/>
            <person name="Weinmaier T."/>
            <person name="Han J."/>
            <person name="Lucas S."/>
            <person name="Lapidus A."/>
            <person name="Cheng J.F."/>
            <person name="Goodwin L."/>
            <person name="Pitluck S."/>
            <person name="Peters L."/>
            <person name="Ovchinnikova G."/>
            <person name="Teshima H."/>
            <person name="Detter J.C."/>
            <person name="Han C.S."/>
            <person name="Tapia R."/>
            <person name="Land M.L."/>
            <person name="Hauser L."/>
            <person name="Kyrpides N.C."/>
            <person name="Ivanova N.N."/>
            <person name="Pagani I."/>
            <person name="Huntmann M."/>
            <person name="Wei C.L."/>
            <person name="Davenport K.W."/>
            <person name="Daligault H."/>
            <person name="Chain P.S."/>
            <person name="Chen A."/>
            <person name="Mavromatis K."/>
            <person name="Markowitz V."/>
            <person name="Szeto E."/>
            <person name="Mikhailova N."/>
            <person name="Pati A."/>
            <person name="Wagner M."/>
            <person name="Woyke T."/>
            <person name="Ollivier B."/>
            <person name="Klenk H.P."/>
            <person name="Spring S."/>
            <person name="Loy A."/>
        </authorList>
    </citation>
    <scope>NUCLEOTIDE SEQUENCE [LARGE SCALE GENOMIC DNA]</scope>
    <source>
        <strain evidence="2">DSM 22704 / JCM 16185 / SJ4</strain>
    </source>
</reference>
<dbReference type="InterPro" id="IPR018989">
    <property type="entry name" value="DUF2001"/>
</dbReference>
<evidence type="ECO:0000313" key="1">
    <source>
        <dbReference type="EMBL" id="AFM40334.1"/>
    </source>
</evidence>
<dbReference type="STRING" id="646529.Desaci_1308"/>
<dbReference type="EMBL" id="CP003639">
    <property type="protein sequence ID" value="AFM40334.1"/>
    <property type="molecule type" value="Genomic_DNA"/>
</dbReference>
<evidence type="ECO:0000313" key="2">
    <source>
        <dbReference type="Proteomes" id="UP000002892"/>
    </source>
</evidence>
<dbReference type="OrthoDB" id="1697482at2"/>
<dbReference type="RefSeq" id="WP_014826341.1">
    <property type="nucleotide sequence ID" value="NC_018068.1"/>
</dbReference>
<protein>
    <recommendedName>
        <fullName evidence="3">Phage tail tube protein</fullName>
    </recommendedName>
</protein>
<dbReference type="KEGG" id="dai:Desaci_1308"/>
<sequence length="142" mass="15656">MNNYTADQVLNGTWGEMWLNGDFMAETIALQAKVTLTKTAVEMCGTLVAGQKVTGMELKGTLKMNKVSSAMIKANSDNMKAGKTPEFTIISNLDDPQALGAERIVLKGVMFDELTLVDWEAKKNGEESIPFTFMDWDLLDLI</sequence>
<dbReference type="AlphaFoldDB" id="I4D3G0"/>
<keyword evidence="2" id="KW-1185">Reference proteome</keyword>
<dbReference type="Pfam" id="PF09393">
    <property type="entry name" value="DUF2001"/>
    <property type="match status" value="1"/>
</dbReference>
<accession>I4D3G0</accession>
<dbReference type="Gene3D" id="2.30.110.40">
    <property type="entry name" value="Phage tail tube protein"/>
    <property type="match status" value="1"/>
</dbReference>
<organism evidence="1 2">
    <name type="scientific">Desulfosporosinus acidiphilus (strain DSM 22704 / JCM 16185 / SJ4)</name>
    <dbReference type="NCBI Taxonomy" id="646529"/>
    <lineage>
        <taxon>Bacteria</taxon>
        <taxon>Bacillati</taxon>
        <taxon>Bacillota</taxon>
        <taxon>Clostridia</taxon>
        <taxon>Eubacteriales</taxon>
        <taxon>Desulfitobacteriaceae</taxon>
        <taxon>Desulfosporosinus</taxon>
    </lineage>
</organism>
<evidence type="ECO:0008006" key="3">
    <source>
        <dbReference type="Google" id="ProtNLM"/>
    </source>
</evidence>
<proteinExistence type="predicted"/>